<dbReference type="PANTHER" id="PTHR43582">
    <property type="entry name" value="LINEARMYCIN RESISTANCE ATP-BINDING PROTEIN LNRL"/>
    <property type="match status" value="1"/>
</dbReference>
<evidence type="ECO:0000313" key="5">
    <source>
        <dbReference type="EMBL" id="AVN64526.1"/>
    </source>
</evidence>
<gene>
    <name evidence="5" type="ORF">CG003_02530</name>
</gene>
<dbReference type="GO" id="GO:0016887">
    <property type="term" value="F:ATP hydrolysis activity"/>
    <property type="evidence" value="ECO:0007669"/>
    <property type="project" value="InterPro"/>
</dbReference>
<dbReference type="GO" id="GO:0005524">
    <property type="term" value="F:ATP binding"/>
    <property type="evidence" value="ECO:0007669"/>
    <property type="project" value="UniProtKB-KW"/>
</dbReference>
<dbReference type="Pfam" id="PF00005">
    <property type="entry name" value="ABC_tran"/>
    <property type="match status" value="1"/>
</dbReference>
<protein>
    <recommendedName>
        <fullName evidence="4">ABC transporter domain-containing protein</fullName>
    </recommendedName>
</protein>
<dbReference type="PANTHER" id="PTHR43582:SF2">
    <property type="entry name" value="LINEARMYCIN RESISTANCE ATP-BINDING PROTEIN LNRL"/>
    <property type="match status" value="1"/>
</dbReference>
<dbReference type="AlphaFoldDB" id="A0A2R3P7Q3"/>
<dbReference type="Gene3D" id="3.40.50.300">
    <property type="entry name" value="P-loop containing nucleotide triphosphate hydrolases"/>
    <property type="match status" value="1"/>
</dbReference>
<reference evidence="5 6" key="1">
    <citation type="submission" date="2017-07" db="EMBL/GenBank/DDBJ databases">
        <title>Comparative genomic analysis of Mesoplasma florum.</title>
        <authorList>
            <person name="Baby V."/>
            <person name="Lachance J.-C."/>
            <person name="Gagnon J."/>
            <person name="Lucier J.-F."/>
            <person name="Matteau D."/>
            <person name="Knight T.F."/>
            <person name="Rodrigue S."/>
        </authorList>
    </citation>
    <scope>NUCLEOTIDE SEQUENCE [LARGE SCALE GENOMIC DNA]</scope>
    <source>
        <strain evidence="5 6">CnuA-2</strain>
    </source>
</reference>
<dbReference type="InterPro" id="IPR003593">
    <property type="entry name" value="AAA+_ATPase"/>
</dbReference>
<feature type="coiled-coil region" evidence="3">
    <location>
        <begin position="822"/>
        <end position="849"/>
    </location>
</feature>
<keyword evidence="1" id="KW-0547">Nucleotide-binding</keyword>
<evidence type="ECO:0000256" key="3">
    <source>
        <dbReference type="SAM" id="Coils"/>
    </source>
</evidence>
<dbReference type="EMBL" id="CP022513">
    <property type="protein sequence ID" value="AVN64526.1"/>
    <property type="molecule type" value="Genomic_DNA"/>
</dbReference>
<dbReference type="PROSITE" id="PS50893">
    <property type="entry name" value="ABC_TRANSPORTER_2"/>
    <property type="match status" value="1"/>
</dbReference>
<feature type="coiled-coil region" evidence="3">
    <location>
        <begin position="884"/>
        <end position="951"/>
    </location>
</feature>
<keyword evidence="3" id="KW-0175">Coiled coil</keyword>
<sequence>MEKNILKSKRVILENFNSNNAVMVDHFHKKFKDINIGPFSFNIEKGKVTALLGSSGSGKSVFLNSLLGATLNYDGNIYINGKERKKSSSIENNSNVGFYSQMDFSLYSITAYDFLYNMCNVMGLDKTLVKSRIEYWLKKFDLWTSKDKSLNEFSWGMKNRMNLILCFIKEPEILILDEPGANLDSKWRGQSYKILKEFKEEFNSTIILTVHNIDEVYNTIENFVILEKGKLLFSGSKSELNLYKKINISFEKDVVLAEVEKLLNQHNILTFSFDLSTNSLVVGLNEYQAFNDALAILEKNHLQPKDVIAQAINMDAITKALEDKEKPHKPKYEPLKEFVIDSSNKSIDLDKALDFLNKIEDKYKNILNLKEDEIKVGLSSDLLLISENLSESSTETHEALVLKDLSYVSDDVLTATEINTIKNDFFDKVQELKNLKLEINKIVTEQKNEIDLNIDDLKDYFAKIKLESEIIHQVKTTFDDEASNLKVLLQQTEVETENLEFKKTDLQIKIDELKALQDEIASISANEYEQINLVKTEFSNKLEDLKIYIEKVKIESENSLTSEIESKIDEFKEFENQFKDLVAVQREIIQEEIKDFKSYLTQIEIENDEINNSRDALDKDLSALKQSREKFLIEVDLEQEEVEMKKLELNIKLDELKKLQEDIAVATITEYEEIDSIKAEFTSKLIDLKSYVENISAETQIVQESKNEYLAKIKEFKEYHDEFNKTALAEKDSIKNSISELKEFISQFQIESNEVNQSKAELEEELKRFKETQSAVLAKIEAENISTQSRQKQLESQYSEINAIQNNIATKANLINEDSTSIKESDFEILKLKEELEKLKYEMNEQQNIKRYANVQQGWNNFTNNMEQPMWNQQNSILLKDQELEKIKADLNKEKEYFEQLRKEMAFEKEMNQKLAKFDNEMKQRENVLELERIRREIQEEKNKLNEVLLMQKFNK</sequence>
<dbReference type="InterPro" id="IPR003439">
    <property type="entry name" value="ABC_transporter-like_ATP-bd"/>
</dbReference>
<feature type="coiled-coil region" evidence="3">
    <location>
        <begin position="745"/>
        <end position="797"/>
    </location>
</feature>
<evidence type="ECO:0000313" key="6">
    <source>
        <dbReference type="Proteomes" id="UP000239216"/>
    </source>
</evidence>
<accession>A0A2R3P7Q3</accession>
<name>A0A2R3P7Q3_MESFO</name>
<dbReference type="InterPro" id="IPR027417">
    <property type="entry name" value="P-loop_NTPase"/>
</dbReference>
<evidence type="ECO:0000256" key="1">
    <source>
        <dbReference type="ARBA" id="ARBA00022741"/>
    </source>
</evidence>
<dbReference type="SMART" id="SM00382">
    <property type="entry name" value="AAA"/>
    <property type="match status" value="1"/>
</dbReference>
<dbReference type="SUPFAM" id="SSF52540">
    <property type="entry name" value="P-loop containing nucleoside triphosphate hydrolases"/>
    <property type="match status" value="1"/>
</dbReference>
<dbReference type="Proteomes" id="UP000239216">
    <property type="component" value="Chromosome"/>
</dbReference>
<feature type="coiled-coil region" evidence="3">
    <location>
        <begin position="489"/>
        <end position="526"/>
    </location>
</feature>
<feature type="domain" description="ABC transporter" evidence="4">
    <location>
        <begin position="16"/>
        <end position="253"/>
    </location>
</feature>
<feature type="coiled-coil region" evidence="3">
    <location>
        <begin position="557"/>
        <end position="662"/>
    </location>
</feature>
<keyword evidence="2" id="KW-0067">ATP-binding</keyword>
<dbReference type="RefSeq" id="WP_084322408.1">
    <property type="nucleotide sequence ID" value="NZ_CP022513.1"/>
</dbReference>
<evidence type="ECO:0000256" key="2">
    <source>
        <dbReference type="ARBA" id="ARBA00022840"/>
    </source>
</evidence>
<organism evidence="5 6">
    <name type="scientific">Mesoplasma florum</name>
    <name type="common">Acholeplasma florum</name>
    <dbReference type="NCBI Taxonomy" id="2151"/>
    <lineage>
        <taxon>Bacteria</taxon>
        <taxon>Bacillati</taxon>
        <taxon>Mycoplasmatota</taxon>
        <taxon>Mollicutes</taxon>
        <taxon>Entomoplasmatales</taxon>
        <taxon>Entomoplasmataceae</taxon>
        <taxon>Mesoplasma</taxon>
    </lineage>
</organism>
<proteinExistence type="predicted"/>
<evidence type="ECO:0000259" key="4">
    <source>
        <dbReference type="PROSITE" id="PS50893"/>
    </source>
</evidence>